<accession>A0A6C0JYY1</accession>
<sequence length="202" mass="24312">MFVKLLTSVIVWVYGTYKQLFQETDYKLISRTLEYEIDWKENYEITSDFWRREESYWSPYNTKHFVDITHVDVRKDFVPANVKNPIIRIKYFYKNNVYKYITKDFEYAWPPRDNADVVFSVPITKAVLMNGEGQVMRDVTEKIRRYSGYKNNFYGYEDILIRDLFFYDDDTLQKEYPCMVVSNALNKIKVVSTSTNVKHLLP</sequence>
<name>A0A6C0JYY1_9ZZZZ</name>
<evidence type="ECO:0000313" key="1">
    <source>
        <dbReference type="EMBL" id="QHU08984.1"/>
    </source>
</evidence>
<reference evidence="1" key="1">
    <citation type="journal article" date="2020" name="Nature">
        <title>Giant virus diversity and host interactions through global metagenomics.</title>
        <authorList>
            <person name="Schulz F."/>
            <person name="Roux S."/>
            <person name="Paez-Espino D."/>
            <person name="Jungbluth S."/>
            <person name="Walsh D.A."/>
            <person name="Denef V.J."/>
            <person name="McMahon K.D."/>
            <person name="Konstantinidis K.T."/>
            <person name="Eloe-Fadrosh E.A."/>
            <person name="Kyrpides N.C."/>
            <person name="Woyke T."/>
        </authorList>
    </citation>
    <scope>NUCLEOTIDE SEQUENCE</scope>
    <source>
        <strain evidence="1">GVMAG-S-1064190-84</strain>
    </source>
</reference>
<organism evidence="1">
    <name type="scientific">viral metagenome</name>
    <dbReference type="NCBI Taxonomy" id="1070528"/>
    <lineage>
        <taxon>unclassified sequences</taxon>
        <taxon>metagenomes</taxon>
        <taxon>organismal metagenomes</taxon>
    </lineage>
</organism>
<protein>
    <submittedName>
        <fullName evidence="1">Uncharacterized protein</fullName>
    </submittedName>
</protein>
<dbReference type="AlphaFoldDB" id="A0A6C0JYY1"/>
<dbReference type="EMBL" id="MN740700">
    <property type="protein sequence ID" value="QHU08984.1"/>
    <property type="molecule type" value="Genomic_DNA"/>
</dbReference>
<proteinExistence type="predicted"/>